<keyword evidence="2" id="KW-0238">DNA-binding</keyword>
<keyword evidence="1" id="KW-0805">Transcription regulation</keyword>
<dbReference type="AlphaFoldDB" id="A0A975DLN1"/>
<accession>A0A975DLN1</accession>
<keyword evidence="6" id="KW-1185">Reference proteome</keyword>
<evidence type="ECO:0000256" key="2">
    <source>
        <dbReference type="ARBA" id="ARBA00023125"/>
    </source>
</evidence>
<proteinExistence type="predicted"/>
<dbReference type="GO" id="GO:0003677">
    <property type="term" value="F:DNA binding"/>
    <property type="evidence" value="ECO:0007669"/>
    <property type="project" value="UniProtKB-KW"/>
</dbReference>
<dbReference type="Gene3D" id="1.10.10.10">
    <property type="entry name" value="Winged helix-like DNA-binding domain superfamily/Winged helix DNA-binding domain"/>
    <property type="match status" value="1"/>
</dbReference>
<reference evidence="5" key="1">
    <citation type="submission" date="2021-03" db="EMBL/GenBank/DDBJ databases">
        <title>Complete Genome of Pseudoalteromonas xiamenensis STKMTI.2, a new potential marine bacterium producing anti-Vibrio compounds.</title>
        <authorList>
            <person name="Handayani D.P."/>
            <person name="Isnansetyo A."/>
            <person name="Istiqomah I."/>
            <person name="Jumina J."/>
        </authorList>
    </citation>
    <scope>NUCLEOTIDE SEQUENCE</scope>
    <source>
        <strain evidence="5">STKMTI.2</strain>
        <plasmid evidence="5">unnamed5</plasmid>
    </source>
</reference>
<evidence type="ECO:0000256" key="3">
    <source>
        <dbReference type="ARBA" id="ARBA00023163"/>
    </source>
</evidence>
<evidence type="ECO:0000256" key="1">
    <source>
        <dbReference type="ARBA" id="ARBA00023015"/>
    </source>
</evidence>
<dbReference type="InterPro" id="IPR036388">
    <property type="entry name" value="WH-like_DNA-bd_sf"/>
</dbReference>
<evidence type="ECO:0000313" key="5">
    <source>
        <dbReference type="EMBL" id="QTH73507.1"/>
    </source>
</evidence>
<dbReference type="RefSeq" id="WP_208845119.1">
    <property type="nucleotide sequence ID" value="NZ_CP072135.1"/>
</dbReference>
<geneLocation type="plasmid" evidence="5 6">
    <name>unnamed5</name>
</geneLocation>
<dbReference type="InterPro" id="IPR002577">
    <property type="entry name" value="HTH_HxlR"/>
</dbReference>
<feature type="domain" description="HTH hxlR-type" evidence="4">
    <location>
        <begin position="17"/>
        <end position="108"/>
    </location>
</feature>
<sequence length="113" mass="12881">MTTPVPKKSVRGSNSGVAIMAVFDLLGRKWNMRIMWELRRQNLSFRAIQQTCDGMSPSVLNNRMKQLMEAKLVVSSSNGYELTQLGQSLMNTLDPLRNWSQEWETELSVNSSE</sequence>
<evidence type="ECO:0000313" key="6">
    <source>
        <dbReference type="Proteomes" id="UP000664904"/>
    </source>
</evidence>
<name>A0A975DLN1_9GAMM</name>
<dbReference type="Pfam" id="PF01638">
    <property type="entry name" value="HxlR"/>
    <property type="match status" value="1"/>
</dbReference>
<evidence type="ECO:0000259" key="4">
    <source>
        <dbReference type="PROSITE" id="PS51118"/>
    </source>
</evidence>
<keyword evidence="5" id="KW-0614">Plasmid</keyword>
<dbReference type="PANTHER" id="PTHR33204">
    <property type="entry name" value="TRANSCRIPTIONAL REGULATOR, MARR FAMILY"/>
    <property type="match status" value="1"/>
</dbReference>
<dbReference type="PROSITE" id="PS51118">
    <property type="entry name" value="HTH_HXLR"/>
    <property type="match status" value="1"/>
</dbReference>
<dbReference type="InterPro" id="IPR036390">
    <property type="entry name" value="WH_DNA-bd_sf"/>
</dbReference>
<keyword evidence="3" id="KW-0804">Transcription</keyword>
<dbReference type="Proteomes" id="UP000664904">
    <property type="component" value="Plasmid unnamed5"/>
</dbReference>
<gene>
    <name evidence="5" type="ORF">J5O05_18625</name>
</gene>
<dbReference type="KEGG" id="pxi:J5O05_18625"/>
<organism evidence="5 6">
    <name type="scientific">Pseudoalteromonas xiamenensis</name>
    <dbReference type="NCBI Taxonomy" id="882626"/>
    <lineage>
        <taxon>Bacteria</taxon>
        <taxon>Pseudomonadati</taxon>
        <taxon>Pseudomonadota</taxon>
        <taxon>Gammaproteobacteria</taxon>
        <taxon>Alteromonadales</taxon>
        <taxon>Pseudoalteromonadaceae</taxon>
        <taxon>Pseudoalteromonas</taxon>
    </lineage>
</organism>
<dbReference type="EMBL" id="CP072135">
    <property type="protein sequence ID" value="QTH73507.1"/>
    <property type="molecule type" value="Genomic_DNA"/>
</dbReference>
<protein>
    <submittedName>
        <fullName evidence="5">Helix-turn-helix transcriptional regulator</fullName>
    </submittedName>
</protein>
<dbReference type="SUPFAM" id="SSF46785">
    <property type="entry name" value="Winged helix' DNA-binding domain"/>
    <property type="match status" value="1"/>
</dbReference>
<dbReference type="PANTHER" id="PTHR33204:SF37">
    <property type="entry name" value="HTH-TYPE TRANSCRIPTIONAL REGULATOR YODB"/>
    <property type="match status" value="1"/>
</dbReference>